<keyword evidence="1" id="KW-1133">Transmembrane helix</keyword>
<sequence length="105" mass="11891">MNKSYIICVECGTSNLNNEFCSNCGALLDLVLKRRLEGEKKSLEKSKQKEQAEKEPSKIELFLKNGAQHSNLVIRMFFLSFYYIWLFFAFVFGAIISLIIAAAAG</sequence>
<evidence type="ECO:0008006" key="4">
    <source>
        <dbReference type="Google" id="ProtNLM"/>
    </source>
</evidence>
<keyword evidence="3" id="KW-1185">Reference proteome</keyword>
<gene>
    <name evidence="2" type="ORF">H8R23_04340</name>
</gene>
<evidence type="ECO:0000256" key="1">
    <source>
        <dbReference type="SAM" id="Phobius"/>
    </source>
</evidence>
<dbReference type="RefSeq" id="WP_187009188.1">
    <property type="nucleotide sequence ID" value="NZ_JACRUI010000001.1"/>
</dbReference>
<dbReference type="EMBL" id="JACRUJ010000001">
    <property type="protein sequence ID" value="MBC5840626.1"/>
    <property type="molecule type" value="Genomic_DNA"/>
</dbReference>
<reference evidence="2 3" key="1">
    <citation type="submission" date="2020-08" db="EMBL/GenBank/DDBJ databases">
        <title>Description of novel Flavobacterium F-380 isolate.</title>
        <authorList>
            <person name="Saticioglu I.B."/>
            <person name="Duman M."/>
            <person name="Altun S."/>
        </authorList>
    </citation>
    <scope>NUCLEOTIDE SEQUENCE [LARGE SCALE GENOMIC DNA]</scope>
    <source>
        <strain evidence="2 3">F-380</strain>
    </source>
</reference>
<organism evidence="2 3">
    <name type="scientific">Flavobacterium kayseriense</name>
    <dbReference type="NCBI Taxonomy" id="2764714"/>
    <lineage>
        <taxon>Bacteria</taxon>
        <taxon>Pseudomonadati</taxon>
        <taxon>Bacteroidota</taxon>
        <taxon>Flavobacteriia</taxon>
        <taxon>Flavobacteriales</taxon>
        <taxon>Flavobacteriaceae</taxon>
        <taxon>Flavobacterium</taxon>
    </lineage>
</organism>
<name>A0ABR7J506_9FLAO</name>
<accession>A0ABR7J506</accession>
<feature type="transmembrane region" description="Helical" evidence="1">
    <location>
        <begin position="81"/>
        <end position="104"/>
    </location>
</feature>
<dbReference type="Proteomes" id="UP000629963">
    <property type="component" value="Unassembled WGS sequence"/>
</dbReference>
<comment type="caution">
    <text evidence="2">The sequence shown here is derived from an EMBL/GenBank/DDBJ whole genome shotgun (WGS) entry which is preliminary data.</text>
</comment>
<keyword evidence="1" id="KW-0812">Transmembrane</keyword>
<keyword evidence="1" id="KW-0472">Membrane</keyword>
<proteinExistence type="predicted"/>
<evidence type="ECO:0000313" key="3">
    <source>
        <dbReference type="Proteomes" id="UP000629963"/>
    </source>
</evidence>
<evidence type="ECO:0000313" key="2">
    <source>
        <dbReference type="EMBL" id="MBC5840626.1"/>
    </source>
</evidence>
<protein>
    <recommendedName>
        <fullName evidence="4">Zinc ribbon domain-containing protein</fullName>
    </recommendedName>
</protein>